<keyword evidence="5 14" id="KW-0812">Transmembrane</keyword>
<reference evidence="15 16" key="1">
    <citation type="submission" date="2021-01" db="EMBL/GenBank/DDBJ databases">
        <title>Genomic Encyclopedia of Type Strains, Phase IV (KMG-IV): sequencing the most valuable type-strain genomes for metagenomic binning, comparative biology and taxonomic classification.</title>
        <authorList>
            <person name="Goeker M."/>
        </authorList>
    </citation>
    <scope>NUCLEOTIDE SEQUENCE [LARGE SCALE GENOMIC DNA]</scope>
    <source>
        <strain evidence="15 16">DSM 27382</strain>
    </source>
</reference>
<evidence type="ECO:0000256" key="3">
    <source>
        <dbReference type="ARBA" id="ARBA00022448"/>
    </source>
</evidence>
<keyword evidence="10 14" id="KW-0472">Membrane</keyword>
<evidence type="ECO:0000256" key="8">
    <source>
        <dbReference type="ARBA" id="ARBA00022989"/>
    </source>
</evidence>
<feature type="transmembrane region" description="Helical" evidence="14">
    <location>
        <begin position="143"/>
        <end position="162"/>
    </location>
</feature>
<organism evidence="15 16">
    <name type="scientific">Streptococcus loxodontisalivarius</name>
    <dbReference type="NCBI Taxonomy" id="1349415"/>
    <lineage>
        <taxon>Bacteria</taxon>
        <taxon>Bacillati</taxon>
        <taxon>Bacillota</taxon>
        <taxon>Bacilli</taxon>
        <taxon>Lactobacillales</taxon>
        <taxon>Streptococcaceae</taxon>
        <taxon>Streptococcus</taxon>
    </lineage>
</organism>
<comment type="catalytic activity">
    <reaction evidence="12">
        <text>K(+)(in) = K(+)(out)</text>
        <dbReference type="Rhea" id="RHEA:29463"/>
        <dbReference type="ChEBI" id="CHEBI:29103"/>
    </reaction>
</comment>
<keyword evidence="9" id="KW-0406">Ion transport</keyword>
<protein>
    <submittedName>
        <fullName evidence="15">Membrane protein</fullName>
    </submittedName>
</protein>
<name>A0ABS2PR05_9STRE</name>
<feature type="transmembrane region" description="Helical" evidence="14">
    <location>
        <begin position="7"/>
        <end position="27"/>
    </location>
</feature>
<keyword evidence="4" id="KW-0633">Potassium transport</keyword>
<feature type="region of interest" description="Disordered" evidence="13">
    <location>
        <begin position="214"/>
        <end position="234"/>
    </location>
</feature>
<feature type="transmembrane region" description="Helical" evidence="14">
    <location>
        <begin position="39"/>
        <end position="58"/>
    </location>
</feature>
<keyword evidence="3" id="KW-0813">Transport</keyword>
<evidence type="ECO:0000256" key="9">
    <source>
        <dbReference type="ARBA" id="ARBA00023065"/>
    </source>
</evidence>
<evidence type="ECO:0000313" key="16">
    <source>
        <dbReference type="Proteomes" id="UP000697472"/>
    </source>
</evidence>
<dbReference type="InterPro" id="IPR010617">
    <property type="entry name" value="TMEM175-like"/>
</dbReference>
<gene>
    <name evidence="15" type="ORF">JOC28_000217</name>
</gene>
<proteinExistence type="inferred from homology"/>
<accession>A0ABS2PR05</accession>
<comment type="subcellular location">
    <subcellularLocation>
        <location evidence="1">Membrane</location>
        <topology evidence="1">Multi-pass membrane protein</topology>
    </subcellularLocation>
</comment>
<keyword evidence="11" id="KW-0407">Ion channel</keyword>
<keyword evidence="6" id="KW-0631">Potassium channel</keyword>
<evidence type="ECO:0000256" key="2">
    <source>
        <dbReference type="ARBA" id="ARBA00006920"/>
    </source>
</evidence>
<evidence type="ECO:0000256" key="5">
    <source>
        <dbReference type="ARBA" id="ARBA00022692"/>
    </source>
</evidence>
<evidence type="ECO:0000256" key="12">
    <source>
        <dbReference type="ARBA" id="ARBA00034430"/>
    </source>
</evidence>
<evidence type="ECO:0000256" key="10">
    <source>
        <dbReference type="ARBA" id="ARBA00023136"/>
    </source>
</evidence>
<evidence type="ECO:0000256" key="1">
    <source>
        <dbReference type="ARBA" id="ARBA00004141"/>
    </source>
</evidence>
<dbReference type="Pfam" id="PF06736">
    <property type="entry name" value="TMEM175"/>
    <property type="match status" value="1"/>
</dbReference>
<evidence type="ECO:0000256" key="13">
    <source>
        <dbReference type="SAM" id="MobiDB-lite"/>
    </source>
</evidence>
<dbReference type="EMBL" id="JAFBEH010000002">
    <property type="protein sequence ID" value="MBM7641929.1"/>
    <property type="molecule type" value="Genomic_DNA"/>
</dbReference>
<comment type="caution">
    <text evidence="15">The sequence shown here is derived from an EMBL/GenBank/DDBJ whole genome shotgun (WGS) entry which is preliminary data.</text>
</comment>
<evidence type="ECO:0000256" key="14">
    <source>
        <dbReference type="SAM" id="Phobius"/>
    </source>
</evidence>
<comment type="similarity">
    <text evidence="2">Belongs to the TMEM175 family.</text>
</comment>
<feature type="transmembrane region" description="Helical" evidence="14">
    <location>
        <begin position="79"/>
        <end position="96"/>
    </location>
</feature>
<evidence type="ECO:0000256" key="4">
    <source>
        <dbReference type="ARBA" id="ARBA00022538"/>
    </source>
</evidence>
<sequence length="234" mass="27901">MKKMIERFDTLSDAIIAIVMTILVLEIQAPTTSEQMPDFIKEVSLFLISFILLINIWYRRTKLMSRTEVKKMESLLLDISAHGLMSLFPLAIKMLVSFEIPWVSVLFFGILNVLVITLLNLIPIIEQGSNWKEDQLETMVHQFYHHRMTLTLLLNLFIILLAFSLGRWGVYLYLGLPLVDFYANYRRDKRFHEYVNQNSEEFQSMFRERMEEMERRRNQKVESRRLEKGDHKFK</sequence>
<evidence type="ECO:0000256" key="6">
    <source>
        <dbReference type="ARBA" id="ARBA00022826"/>
    </source>
</evidence>
<evidence type="ECO:0000313" key="15">
    <source>
        <dbReference type="EMBL" id="MBM7641929.1"/>
    </source>
</evidence>
<dbReference type="RefSeq" id="WP_205008796.1">
    <property type="nucleotide sequence ID" value="NZ_JAFBEH010000002.1"/>
</dbReference>
<feature type="transmembrane region" description="Helical" evidence="14">
    <location>
        <begin position="102"/>
        <end position="122"/>
    </location>
</feature>
<dbReference type="Proteomes" id="UP000697472">
    <property type="component" value="Unassembled WGS sequence"/>
</dbReference>
<keyword evidence="7" id="KW-0630">Potassium</keyword>
<keyword evidence="8 14" id="KW-1133">Transmembrane helix</keyword>
<evidence type="ECO:0000256" key="11">
    <source>
        <dbReference type="ARBA" id="ARBA00023303"/>
    </source>
</evidence>
<keyword evidence="16" id="KW-1185">Reference proteome</keyword>
<evidence type="ECO:0000256" key="7">
    <source>
        <dbReference type="ARBA" id="ARBA00022958"/>
    </source>
</evidence>